<sequence length="254" mass="28086">MESTVVKSVSNNLVTLTAESGGIYVLAMHNDENRFDLEFMSAIDAVLDHIDATHPANEPGALVTYSKHDKIYSNGLRLDISVKVGHPYFRQYESLLHKLLTFRMPTVAAINGHAFAAGLMFALAHDYRVMRSDRGFLCMNEVDMPSPLTPGMTSIIATKVPHAVTFRNMILQAHRFSATDALKNFIVDEIAPTSADTITAANSLARKWSHKALAGIVYSELKTQMYVTTATDLRVCNLGFVERLAGDRVRKAKL</sequence>
<accession>A0ABQ8FFU3</accession>
<evidence type="ECO:0008006" key="3">
    <source>
        <dbReference type="Google" id="ProtNLM"/>
    </source>
</evidence>
<reference evidence="1 2" key="1">
    <citation type="submission" date="2021-02" db="EMBL/GenBank/DDBJ databases">
        <title>Variation within the Batrachochytrium salamandrivorans European outbreak.</title>
        <authorList>
            <person name="Kelly M."/>
            <person name="Pasmans F."/>
            <person name="Shea T.P."/>
            <person name="Munoz J.F."/>
            <person name="Carranza S."/>
            <person name="Cuomo C.A."/>
            <person name="Martel A."/>
        </authorList>
    </citation>
    <scope>NUCLEOTIDE SEQUENCE [LARGE SCALE GENOMIC DNA]</scope>
    <source>
        <strain evidence="1 2">AMFP18/2</strain>
    </source>
</reference>
<dbReference type="Pfam" id="PF00378">
    <property type="entry name" value="ECH_1"/>
    <property type="match status" value="1"/>
</dbReference>
<dbReference type="CDD" id="cd06558">
    <property type="entry name" value="crotonase-like"/>
    <property type="match status" value="1"/>
</dbReference>
<name>A0ABQ8FFU3_9FUNG</name>
<dbReference type="InterPro" id="IPR029045">
    <property type="entry name" value="ClpP/crotonase-like_dom_sf"/>
</dbReference>
<proteinExistence type="predicted"/>
<dbReference type="PANTHER" id="PTHR11941:SF75">
    <property type="entry name" value="ENOYL-COA HYDRATASE_ISOMERASE FAMILY PROTEIN"/>
    <property type="match status" value="1"/>
</dbReference>
<evidence type="ECO:0000313" key="1">
    <source>
        <dbReference type="EMBL" id="KAH6597645.1"/>
    </source>
</evidence>
<dbReference type="SUPFAM" id="SSF52096">
    <property type="entry name" value="ClpP/crotonase"/>
    <property type="match status" value="1"/>
</dbReference>
<comment type="caution">
    <text evidence="1">The sequence shown here is derived from an EMBL/GenBank/DDBJ whole genome shotgun (WGS) entry which is preliminary data.</text>
</comment>
<dbReference type="Gene3D" id="3.90.226.10">
    <property type="entry name" value="2-enoyl-CoA Hydratase, Chain A, domain 1"/>
    <property type="match status" value="1"/>
</dbReference>
<dbReference type="PANTHER" id="PTHR11941">
    <property type="entry name" value="ENOYL-COA HYDRATASE-RELATED"/>
    <property type="match status" value="1"/>
</dbReference>
<protein>
    <recommendedName>
        <fullName evidence="3">Enoyl-CoA hydratase/isomerase</fullName>
    </recommendedName>
</protein>
<dbReference type="EMBL" id="JAFCIX010000136">
    <property type="protein sequence ID" value="KAH6597645.1"/>
    <property type="molecule type" value="Genomic_DNA"/>
</dbReference>
<dbReference type="InterPro" id="IPR001753">
    <property type="entry name" value="Enoyl-CoA_hydra/iso"/>
</dbReference>
<organism evidence="1 2">
    <name type="scientific">Batrachochytrium salamandrivorans</name>
    <dbReference type="NCBI Taxonomy" id="1357716"/>
    <lineage>
        <taxon>Eukaryota</taxon>
        <taxon>Fungi</taxon>
        <taxon>Fungi incertae sedis</taxon>
        <taxon>Chytridiomycota</taxon>
        <taxon>Chytridiomycota incertae sedis</taxon>
        <taxon>Chytridiomycetes</taxon>
        <taxon>Rhizophydiales</taxon>
        <taxon>Rhizophydiales incertae sedis</taxon>
        <taxon>Batrachochytrium</taxon>
    </lineage>
</organism>
<dbReference type="Proteomes" id="UP001648503">
    <property type="component" value="Unassembled WGS sequence"/>
</dbReference>
<keyword evidence="2" id="KW-1185">Reference proteome</keyword>
<gene>
    <name evidence="1" type="ORF">BASA50_004251</name>
</gene>
<evidence type="ECO:0000313" key="2">
    <source>
        <dbReference type="Proteomes" id="UP001648503"/>
    </source>
</evidence>